<dbReference type="Pfam" id="PF04255">
    <property type="entry name" value="DUF433"/>
    <property type="match status" value="1"/>
</dbReference>
<sequence>MDDWKQRISINPNVCHGKPCIKGTRIWVSLIVDNLAAGSSEEEILKAYPALSREDIRAALAFAAEMARERYVDIPSKV</sequence>
<dbReference type="InterPro" id="IPR036388">
    <property type="entry name" value="WH-like_DNA-bd_sf"/>
</dbReference>
<dbReference type="InterPro" id="IPR007367">
    <property type="entry name" value="DUF433"/>
</dbReference>
<dbReference type="InterPro" id="IPR009057">
    <property type="entry name" value="Homeodomain-like_sf"/>
</dbReference>
<dbReference type="AlphaFoldDB" id="X0W198"/>
<reference evidence="1" key="1">
    <citation type="journal article" date="2014" name="Front. Microbiol.">
        <title>High frequency of phylogenetically diverse reductive dehalogenase-homologous genes in deep subseafloor sedimentary metagenomes.</title>
        <authorList>
            <person name="Kawai M."/>
            <person name="Futagami T."/>
            <person name="Toyoda A."/>
            <person name="Takaki Y."/>
            <person name="Nishi S."/>
            <person name="Hori S."/>
            <person name="Arai W."/>
            <person name="Tsubouchi T."/>
            <person name="Morono Y."/>
            <person name="Uchiyama I."/>
            <person name="Ito T."/>
            <person name="Fujiyama A."/>
            <person name="Inagaki F."/>
            <person name="Takami H."/>
        </authorList>
    </citation>
    <scope>NUCLEOTIDE SEQUENCE</scope>
    <source>
        <strain evidence="1">Expedition CK06-06</strain>
    </source>
</reference>
<dbReference type="EMBL" id="BARS01032784">
    <property type="protein sequence ID" value="GAG18433.1"/>
    <property type="molecule type" value="Genomic_DNA"/>
</dbReference>
<accession>X0W198</accession>
<evidence type="ECO:0008006" key="2">
    <source>
        <dbReference type="Google" id="ProtNLM"/>
    </source>
</evidence>
<dbReference type="PANTHER" id="PTHR34849">
    <property type="entry name" value="SSL5025 PROTEIN"/>
    <property type="match status" value="1"/>
</dbReference>
<organism evidence="1">
    <name type="scientific">marine sediment metagenome</name>
    <dbReference type="NCBI Taxonomy" id="412755"/>
    <lineage>
        <taxon>unclassified sequences</taxon>
        <taxon>metagenomes</taxon>
        <taxon>ecological metagenomes</taxon>
    </lineage>
</organism>
<name>X0W198_9ZZZZ</name>
<evidence type="ECO:0000313" key="1">
    <source>
        <dbReference type="EMBL" id="GAG18433.1"/>
    </source>
</evidence>
<gene>
    <name evidence="1" type="ORF">S01H1_50853</name>
</gene>
<dbReference type="SUPFAM" id="SSF46689">
    <property type="entry name" value="Homeodomain-like"/>
    <property type="match status" value="1"/>
</dbReference>
<dbReference type="PANTHER" id="PTHR34849:SF3">
    <property type="entry name" value="SSR2962 PROTEIN"/>
    <property type="match status" value="1"/>
</dbReference>
<proteinExistence type="predicted"/>
<dbReference type="Gene3D" id="1.10.10.10">
    <property type="entry name" value="Winged helix-like DNA-binding domain superfamily/Winged helix DNA-binding domain"/>
    <property type="match status" value="1"/>
</dbReference>
<protein>
    <recommendedName>
        <fullName evidence="2">Antitoxin</fullName>
    </recommendedName>
</protein>
<comment type="caution">
    <text evidence="1">The sequence shown here is derived from an EMBL/GenBank/DDBJ whole genome shotgun (WGS) entry which is preliminary data.</text>
</comment>